<gene>
    <name evidence="1" type="ORF">Mgra_00003985</name>
</gene>
<keyword evidence="2" id="KW-1185">Reference proteome</keyword>
<comment type="caution">
    <text evidence="1">The sequence shown here is derived from an EMBL/GenBank/DDBJ whole genome shotgun (WGS) entry which is preliminary data.</text>
</comment>
<dbReference type="AlphaFoldDB" id="A0A8S9ZUC3"/>
<organism evidence="1 2">
    <name type="scientific">Meloidogyne graminicola</name>
    <dbReference type="NCBI Taxonomy" id="189291"/>
    <lineage>
        <taxon>Eukaryota</taxon>
        <taxon>Metazoa</taxon>
        <taxon>Ecdysozoa</taxon>
        <taxon>Nematoda</taxon>
        <taxon>Chromadorea</taxon>
        <taxon>Rhabditida</taxon>
        <taxon>Tylenchina</taxon>
        <taxon>Tylenchomorpha</taxon>
        <taxon>Tylenchoidea</taxon>
        <taxon>Meloidogynidae</taxon>
        <taxon>Meloidogyninae</taxon>
        <taxon>Meloidogyne</taxon>
    </lineage>
</organism>
<proteinExistence type="predicted"/>
<reference evidence="1" key="1">
    <citation type="journal article" date="2020" name="Ecol. Evol.">
        <title>Genome structure and content of the rice root-knot nematode (Meloidogyne graminicola).</title>
        <authorList>
            <person name="Phan N.T."/>
            <person name="Danchin E.G.J."/>
            <person name="Klopp C."/>
            <person name="Perfus-Barbeoch L."/>
            <person name="Kozlowski D.K."/>
            <person name="Koutsovoulos G.D."/>
            <person name="Lopez-Roques C."/>
            <person name="Bouchez O."/>
            <person name="Zahm M."/>
            <person name="Besnard G."/>
            <person name="Bellafiore S."/>
        </authorList>
    </citation>
    <scope>NUCLEOTIDE SEQUENCE</scope>
    <source>
        <strain evidence="1">VN-18</strain>
    </source>
</reference>
<accession>A0A8S9ZUC3</accession>
<evidence type="ECO:0000313" key="1">
    <source>
        <dbReference type="EMBL" id="KAF7636590.1"/>
    </source>
</evidence>
<sequence length="98" mass="11909">MYKKEKKKELKLRRIRRKNSRTKQLSNSEGLYTNYYTLHNFFMTNIFLKQQFLFSGCNHNLLEILKKFVTNSEKGFRYNSKTNKNPFLPLENHINITK</sequence>
<dbReference type="EMBL" id="JABEBT010000028">
    <property type="protein sequence ID" value="KAF7636590.1"/>
    <property type="molecule type" value="Genomic_DNA"/>
</dbReference>
<protein>
    <submittedName>
        <fullName evidence="1">Uncharacterized protein</fullName>
    </submittedName>
</protein>
<evidence type="ECO:0000313" key="2">
    <source>
        <dbReference type="Proteomes" id="UP000605970"/>
    </source>
</evidence>
<dbReference type="Proteomes" id="UP000605970">
    <property type="component" value="Unassembled WGS sequence"/>
</dbReference>
<name>A0A8S9ZUC3_9BILA</name>